<dbReference type="InterPro" id="IPR015378">
    <property type="entry name" value="Transposase-like_Mu_C"/>
</dbReference>
<dbReference type="GO" id="GO:0015074">
    <property type="term" value="P:DNA integration"/>
    <property type="evidence" value="ECO:0007669"/>
    <property type="project" value="InterPro"/>
</dbReference>
<feature type="domain" description="Integrase catalytic" evidence="2">
    <location>
        <begin position="505"/>
        <end position="696"/>
    </location>
</feature>
<dbReference type="InterPro" id="IPR036397">
    <property type="entry name" value="RNaseH_sf"/>
</dbReference>
<organism evidence="3 4">
    <name type="scientific">Paenibacillus taihuensis</name>
    <dbReference type="NCBI Taxonomy" id="1156355"/>
    <lineage>
        <taxon>Bacteria</taxon>
        <taxon>Bacillati</taxon>
        <taxon>Bacillota</taxon>
        <taxon>Bacilli</taxon>
        <taxon>Bacillales</taxon>
        <taxon>Paenibacillaceae</taxon>
        <taxon>Paenibacillus</taxon>
    </lineage>
</organism>
<dbReference type="Proteomes" id="UP000256304">
    <property type="component" value="Unassembled WGS sequence"/>
</dbReference>
<evidence type="ECO:0000313" key="4">
    <source>
        <dbReference type="Proteomes" id="UP000256304"/>
    </source>
</evidence>
<dbReference type="GO" id="GO:0003676">
    <property type="term" value="F:nucleic acid binding"/>
    <property type="evidence" value="ECO:0007669"/>
    <property type="project" value="InterPro"/>
</dbReference>
<reference evidence="3 4" key="1">
    <citation type="submission" date="2018-08" db="EMBL/GenBank/DDBJ databases">
        <title>Genomic Encyclopedia of Type Strains, Phase III (KMG-III): the genomes of soil and plant-associated and newly described type strains.</title>
        <authorList>
            <person name="Whitman W."/>
        </authorList>
    </citation>
    <scope>NUCLEOTIDE SEQUENCE [LARGE SCALE GENOMIC DNA]</scope>
    <source>
        <strain evidence="3 4">CGMCC 1.10966</strain>
    </source>
</reference>
<dbReference type="SUPFAM" id="SSF53098">
    <property type="entry name" value="Ribonuclease H-like"/>
    <property type="match status" value="1"/>
</dbReference>
<dbReference type="PROSITE" id="PS50994">
    <property type="entry name" value="INTEGRASE"/>
    <property type="match status" value="1"/>
</dbReference>
<evidence type="ECO:0000313" key="3">
    <source>
        <dbReference type="EMBL" id="REE81562.1"/>
    </source>
</evidence>
<evidence type="ECO:0000256" key="1">
    <source>
        <dbReference type="SAM" id="MobiDB-lite"/>
    </source>
</evidence>
<dbReference type="Gene3D" id="3.30.420.10">
    <property type="entry name" value="Ribonuclease H-like superfamily/Ribonuclease H"/>
    <property type="match status" value="1"/>
</dbReference>
<dbReference type="EMBL" id="QTTN01000018">
    <property type="protein sequence ID" value="REE81562.1"/>
    <property type="molecule type" value="Genomic_DNA"/>
</dbReference>
<proteinExistence type="predicted"/>
<dbReference type="InterPro" id="IPR001584">
    <property type="entry name" value="Integrase_cat-core"/>
</dbReference>
<dbReference type="RefSeq" id="WP_181909610.1">
    <property type="nucleotide sequence ID" value="NZ_QTTN01000018.1"/>
</dbReference>
<sequence>MFPANLVNLFIRKGITSETRKVVENIRSSEPSRRVRSGRGNTPGFYPSKKMRVTIQFESHRVELAGIYEKEHDKNVYEYYDQPPPFTINYQINGKNSGRMYHPDFFEISEDFIGYEEWKTEEELIKLSEEKPYLFKRTDDGEWYMPPAEEAAKKLGLGFRVRSSRDLNWVYLSNIRFLEDYLHSENLTIDENANEAILRKVTDHPGICIKELLEEQVGYTSDDIYTLIVSDQIYFDLYKTRITETDRARVYPNKEMALAYSYLDADRSTSGLQKSILDVSLGSLIQWDGRAFVILNVGETLISLLSQDSQKEVELPHDSFQFLIEKGKITGVERSGSEKNSEALERLRGASENDLAMANERYRKIEPLLQGCSPHDINVSERTLRDWVSKYKAAEQLYGYGYIGLLRNGTPGNKKSRFPVKVVELMDTYISEHLETIINRNASSVFRMLIDECQDKGWVRPSFTTFLARIDKRPGYEATLKKAGKKAAYQEAPRYLELELTTPRHGEYPFEICHLDHTRLDIELICSKTKKNLGHPWVTFLVDAFTRRILALYLTFDEPGYRSNMMVLRECVRRHSRLPKTIVVDGGKEFSSTYFETLLAFYKRGKLLREGKPKHGAVIERLFGTTNTMFINNLLGNTQLMKNVRQVTAEVNPKNNAIWPFGKFLDLLKAWAYEIYDTIEHPALGRTPRDEFMTGIANSGKRTSTYTTYDETFIMLTFPTTKKGTAKLDPSNGIKINHIFYWSESLLDPEFAGKQIPVRFDPFNMGVAYAYIRNTWIYMNSEHYAIFVDRSEKEVQQAFEELRRRMRLRGEEVSVTASKVAKFLRSAESQEVLMLQQLRDSEVRSTFTVIDGGKAGSNQAARNNKEKESNKRDTFTVYSNPVEESKNKSTKSDHKQMNKYSNFGEF</sequence>
<dbReference type="AlphaFoldDB" id="A0A3D9RYG9"/>
<feature type="compositionally biased region" description="Basic and acidic residues" evidence="1">
    <location>
        <begin position="883"/>
        <end position="896"/>
    </location>
</feature>
<keyword evidence="4" id="KW-1185">Reference proteome</keyword>
<evidence type="ECO:0000259" key="2">
    <source>
        <dbReference type="PROSITE" id="PS50994"/>
    </source>
</evidence>
<name>A0A3D9RYG9_9BACL</name>
<dbReference type="InterPro" id="IPR012337">
    <property type="entry name" value="RNaseH-like_sf"/>
</dbReference>
<dbReference type="Pfam" id="PF09299">
    <property type="entry name" value="Mu-transpos_C"/>
    <property type="match status" value="1"/>
</dbReference>
<comment type="caution">
    <text evidence="3">The sequence shown here is derived from an EMBL/GenBank/DDBJ whole genome shotgun (WGS) entry which is preliminary data.</text>
</comment>
<feature type="compositionally biased region" description="Basic and acidic residues" evidence="1">
    <location>
        <begin position="863"/>
        <end position="874"/>
    </location>
</feature>
<protein>
    <submittedName>
        <fullName evidence="3">Mu transposase-like protein</fullName>
    </submittedName>
</protein>
<accession>A0A3D9RYG9</accession>
<gene>
    <name evidence="3" type="ORF">A8990_11888</name>
</gene>
<feature type="region of interest" description="Disordered" evidence="1">
    <location>
        <begin position="852"/>
        <end position="906"/>
    </location>
</feature>